<dbReference type="EMBL" id="CM001224">
    <property type="protein sequence ID" value="KEH19382.1"/>
    <property type="molecule type" value="Genomic_DNA"/>
</dbReference>
<evidence type="ECO:0000313" key="3">
    <source>
        <dbReference type="Proteomes" id="UP000002051"/>
    </source>
</evidence>
<dbReference type="EnsemblPlants" id="KEH19382">
    <property type="protein sequence ID" value="KEH19382"/>
    <property type="gene ID" value="MTR_8g054420"/>
</dbReference>
<sequence>MADLFRDPRMMGKSGNSYGLGLNWREMFPKSKVNPAAMIRSKYQMHNSHFGRQLKGQQLHMKGVCC</sequence>
<gene>
    <name evidence="1" type="ordered locus">MTR_8g054420</name>
</gene>
<dbReference type="HOGENOM" id="CLU_2835048_0_0_1"/>
<accession>A0A072TPT3</accession>
<evidence type="ECO:0000313" key="1">
    <source>
        <dbReference type="EMBL" id="KEH19382.1"/>
    </source>
</evidence>
<reference evidence="2" key="3">
    <citation type="submission" date="2015-04" db="UniProtKB">
        <authorList>
            <consortium name="EnsemblPlants"/>
        </authorList>
    </citation>
    <scope>IDENTIFICATION</scope>
    <source>
        <strain evidence="2">cv. Jemalong A17</strain>
    </source>
</reference>
<organism evidence="1 3">
    <name type="scientific">Medicago truncatula</name>
    <name type="common">Barrel medic</name>
    <name type="synonym">Medicago tribuloides</name>
    <dbReference type="NCBI Taxonomy" id="3880"/>
    <lineage>
        <taxon>Eukaryota</taxon>
        <taxon>Viridiplantae</taxon>
        <taxon>Streptophyta</taxon>
        <taxon>Embryophyta</taxon>
        <taxon>Tracheophyta</taxon>
        <taxon>Spermatophyta</taxon>
        <taxon>Magnoliopsida</taxon>
        <taxon>eudicotyledons</taxon>
        <taxon>Gunneridae</taxon>
        <taxon>Pentapetalae</taxon>
        <taxon>rosids</taxon>
        <taxon>fabids</taxon>
        <taxon>Fabales</taxon>
        <taxon>Fabaceae</taxon>
        <taxon>Papilionoideae</taxon>
        <taxon>50 kb inversion clade</taxon>
        <taxon>NPAAA clade</taxon>
        <taxon>Hologalegina</taxon>
        <taxon>IRL clade</taxon>
        <taxon>Trifolieae</taxon>
        <taxon>Medicago</taxon>
    </lineage>
</organism>
<reference evidence="1 3" key="2">
    <citation type="journal article" date="2014" name="BMC Genomics">
        <title>An improved genome release (version Mt4.0) for the model legume Medicago truncatula.</title>
        <authorList>
            <person name="Tang H."/>
            <person name="Krishnakumar V."/>
            <person name="Bidwell S."/>
            <person name="Rosen B."/>
            <person name="Chan A."/>
            <person name="Zhou S."/>
            <person name="Gentzbittel L."/>
            <person name="Childs K.L."/>
            <person name="Yandell M."/>
            <person name="Gundlach H."/>
            <person name="Mayer K.F."/>
            <person name="Schwartz D.C."/>
            <person name="Town C.D."/>
        </authorList>
    </citation>
    <scope>GENOME REANNOTATION</scope>
    <source>
        <strain evidence="1">A17</strain>
        <strain evidence="2 3">cv. Jemalong A17</strain>
    </source>
</reference>
<reference evidence="1 3" key="1">
    <citation type="journal article" date="2011" name="Nature">
        <title>The Medicago genome provides insight into the evolution of rhizobial symbioses.</title>
        <authorList>
            <person name="Young N.D."/>
            <person name="Debelle F."/>
            <person name="Oldroyd G.E."/>
            <person name="Geurts R."/>
            <person name="Cannon S.B."/>
            <person name="Udvardi M.K."/>
            <person name="Benedito V.A."/>
            <person name="Mayer K.F."/>
            <person name="Gouzy J."/>
            <person name="Schoof H."/>
            <person name="Van de Peer Y."/>
            <person name="Proost S."/>
            <person name="Cook D.R."/>
            <person name="Meyers B.C."/>
            <person name="Spannagl M."/>
            <person name="Cheung F."/>
            <person name="De Mita S."/>
            <person name="Krishnakumar V."/>
            <person name="Gundlach H."/>
            <person name="Zhou S."/>
            <person name="Mudge J."/>
            <person name="Bharti A.K."/>
            <person name="Murray J.D."/>
            <person name="Naoumkina M.A."/>
            <person name="Rosen B."/>
            <person name="Silverstein K.A."/>
            <person name="Tang H."/>
            <person name="Rombauts S."/>
            <person name="Zhao P.X."/>
            <person name="Zhou P."/>
            <person name="Barbe V."/>
            <person name="Bardou P."/>
            <person name="Bechner M."/>
            <person name="Bellec A."/>
            <person name="Berger A."/>
            <person name="Berges H."/>
            <person name="Bidwell S."/>
            <person name="Bisseling T."/>
            <person name="Choisne N."/>
            <person name="Couloux A."/>
            <person name="Denny R."/>
            <person name="Deshpande S."/>
            <person name="Dai X."/>
            <person name="Doyle J.J."/>
            <person name="Dudez A.M."/>
            <person name="Farmer A.D."/>
            <person name="Fouteau S."/>
            <person name="Franken C."/>
            <person name="Gibelin C."/>
            <person name="Gish J."/>
            <person name="Goldstein S."/>
            <person name="Gonzalez A.J."/>
            <person name="Green P.J."/>
            <person name="Hallab A."/>
            <person name="Hartog M."/>
            <person name="Hua A."/>
            <person name="Humphray S.J."/>
            <person name="Jeong D.H."/>
            <person name="Jing Y."/>
            <person name="Jocker A."/>
            <person name="Kenton S.M."/>
            <person name="Kim D.J."/>
            <person name="Klee K."/>
            <person name="Lai H."/>
            <person name="Lang C."/>
            <person name="Lin S."/>
            <person name="Macmil S.L."/>
            <person name="Magdelenat G."/>
            <person name="Matthews L."/>
            <person name="McCorrison J."/>
            <person name="Monaghan E.L."/>
            <person name="Mun J.H."/>
            <person name="Najar F.Z."/>
            <person name="Nicholson C."/>
            <person name="Noirot C."/>
            <person name="O'Bleness M."/>
            <person name="Paule C.R."/>
            <person name="Poulain J."/>
            <person name="Prion F."/>
            <person name="Qin B."/>
            <person name="Qu C."/>
            <person name="Retzel E.F."/>
            <person name="Riddle C."/>
            <person name="Sallet E."/>
            <person name="Samain S."/>
            <person name="Samson N."/>
            <person name="Sanders I."/>
            <person name="Saurat O."/>
            <person name="Scarpelli C."/>
            <person name="Schiex T."/>
            <person name="Segurens B."/>
            <person name="Severin A.J."/>
            <person name="Sherrier D.J."/>
            <person name="Shi R."/>
            <person name="Sims S."/>
            <person name="Singer S.R."/>
            <person name="Sinharoy S."/>
            <person name="Sterck L."/>
            <person name="Viollet A."/>
            <person name="Wang B.B."/>
            <person name="Wang K."/>
            <person name="Wang M."/>
            <person name="Wang X."/>
            <person name="Warfsmann J."/>
            <person name="Weissenbach J."/>
            <person name="White D.D."/>
            <person name="White J.D."/>
            <person name="Wiley G.B."/>
            <person name="Wincker P."/>
            <person name="Xing Y."/>
            <person name="Yang L."/>
            <person name="Yao Z."/>
            <person name="Ying F."/>
            <person name="Zhai J."/>
            <person name="Zhou L."/>
            <person name="Zuber A."/>
            <person name="Denarie J."/>
            <person name="Dixon R.A."/>
            <person name="May G.D."/>
            <person name="Schwartz D.C."/>
            <person name="Rogers J."/>
            <person name="Quetier F."/>
            <person name="Town C.D."/>
            <person name="Roe B.A."/>
        </authorList>
    </citation>
    <scope>NUCLEOTIDE SEQUENCE [LARGE SCALE GENOMIC DNA]</scope>
    <source>
        <strain evidence="1">A17</strain>
        <strain evidence="2 3">cv. Jemalong A17</strain>
    </source>
</reference>
<protein>
    <submittedName>
        <fullName evidence="1 2">Uncharacterized protein</fullName>
    </submittedName>
</protein>
<evidence type="ECO:0000313" key="2">
    <source>
        <dbReference type="EnsemblPlants" id="KEH19382"/>
    </source>
</evidence>
<dbReference type="Proteomes" id="UP000002051">
    <property type="component" value="Chromosome 8"/>
</dbReference>
<proteinExistence type="predicted"/>
<keyword evidence="3" id="KW-1185">Reference proteome</keyword>
<name>A0A072TPT3_MEDTR</name>
<dbReference type="AlphaFoldDB" id="A0A072TPT3"/>